<dbReference type="AlphaFoldDB" id="A0A0P0VU50"/>
<dbReference type="SMR" id="A0A0P0VU50"/>
<protein>
    <submittedName>
        <fullName evidence="2">Os03g0183050 protein</fullName>
    </submittedName>
</protein>
<feature type="region of interest" description="Disordered" evidence="1">
    <location>
        <begin position="151"/>
        <end position="214"/>
    </location>
</feature>
<reference evidence="2 3" key="3">
    <citation type="journal article" date="2013" name="Rice">
        <title>Improvement of the Oryza sativa Nipponbare reference genome using next generation sequence and optical map data.</title>
        <authorList>
            <person name="Kawahara Y."/>
            <person name="de la Bastide M."/>
            <person name="Hamilton J.P."/>
            <person name="Kanamori H."/>
            <person name="McCombie W.R."/>
            <person name="Ouyang S."/>
            <person name="Schwartz D.C."/>
            <person name="Tanaka T."/>
            <person name="Wu J."/>
            <person name="Zhou S."/>
            <person name="Childs K.L."/>
            <person name="Davidson R.M."/>
            <person name="Lin H."/>
            <person name="Quesada-Ocampo L."/>
            <person name="Vaillancourt B."/>
            <person name="Sakai H."/>
            <person name="Lee S.S."/>
            <person name="Kim J."/>
            <person name="Numa H."/>
            <person name="Itoh T."/>
            <person name="Buell C.R."/>
            <person name="Matsumoto T."/>
        </authorList>
    </citation>
    <scope>NUCLEOTIDE SEQUENCE [LARGE SCALE GENOMIC DNA]</scope>
    <source>
        <strain evidence="3">cv. Nipponbare</strain>
    </source>
</reference>
<feature type="region of interest" description="Disordered" evidence="1">
    <location>
        <begin position="92"/>
        <end position="116"/>
    </location>
</feature>
<feature type="compositionally biased region" description="Basic residues" evidence="1">
    <location>
        <begin position="151"/>
        <end position="175"/>
    </location>
</feature>
<sequence>RRWHGGGSRVAAAWARGGGRGGEVDLGLAAAEAARLDVVGACGLLRGVERAEPDARALVRVADLRRPLPPWPLPDASEVPPPLLLARRPRRRAPVVPGDDCTNKTKPNQSSSVRSSQELIAITIEHLDEIARDEHYHEIWTRTRSVLRLLPPRRRSRSHRRTARRRPRSRRRRRSSSAASCSCSCRGRRSWSRPATGGWRSPAWSPPRRATAPG</sequence>
<proteinExistence type="predicted"/>
<feature type="non-terminal residue" evidence="2">
    <location>
        <position position="1"/>
    </location>
</feature>
<name>A0A0P0VU50_ORYSJ</name>
<dbReference type="Gramene" id="Os03t0183050-00">
    <property type="protein sequence ID" value="Os03t0183050-00"/>
    <property type="gene ID" value="Os03g0183050"/>
</dbReference>
<feature type="compositionally biased region" description="Polar residues" evidence="1">
    <location>
        <begin position="104"/>
        <end position="116"/>
    </location>
</feature>
<reference evidence="3" key="1">
    <citation type="journal article" date="2005" name="Nature">
        <title>The map-based sequence of the rice genome.</title>
        <authorList>
            <consortium name="International rice genome sequencing project (IRGSP)"/>
            <person name="Matsumoto T."/>
            <person name="Wu J."/>
            <person name="Kanamori H."/>
            <person name="Katayose Y."/>
            <person name="Fujisawa M."/>
            <person name="Namiki N."/>
            <person name="Mizuno H."/>
            <person name="Yamamoto K."/>
            <person name="Antonio B.A."/>
            <person name="Baba T."/>
            <person name="Sakata K."/>
            <person name="Nagamura Y."/>
            <person name="Aoki H."/>
            <person name="Arikawa K."/>
            <person name="Arita K."/>
            <person name="Bito T."/>
            <person name="Chiden Y."/>
            <person name="Fujitsuka N."/>
            <person name="Fukunaka R."/>
            <person name="Hamada M."/>
            <person name="Harada C."/>
            <person name="Hayashi A."/>
            <person name="Hijishita S."/>
            <person name="Honda M."/>
            <person name="Hosokawa S."/>
            <person name="Ichikawa Y."/>
            <person name="Idonuma A."/>
            <person name="Iijima M."/>
            <person name="Ikeda M."/>
            <person name="Ikeno M."/>
            <person name="Ito K."/>
            <person name="Ito S."/>
            <person name="Ito T."/>
            <person name="Ito Y."/>
            <person name="Ito Y."/>
            <person name="Iwabuchi A."/>
            <person name="Kamiya K."/>
            <person name="Karasawa W."/>
            <person name="Kurita K."/>
            <person name="Katagiri S."/>
            <person name="Kikuta A."/>
            <person name="Kobayashi H."/>
            <person name="Kobayashi N."/>
            <person name="Machita K."/>
            <person name="Maehara T."/>
            <person name="Masukawa M."/>
            <person name="Mizubayashi T."/>
            <person name="Mukai Y."/>
            <person name="Nagasaki H."/>
            <person name="Nagata Y."/>
            <person name="Naito S."/>
            <person name="Nakashima M."/>
            <person name="Nakama Y."/>
            <person name="Nakamichi Y."/>
            <person name="Nakamura M."/>
            <person name="Meguro A."/>
            <person name="Negishi M."/>
            <person name="Ohta I."/>
            <person name="Ohta T."/>
            <person name="Okamoto M."/>
            <person name="Ono N."/>
            <person name="Saji S."/>
            <person name="Sakaguchi M."/>
            <person name="Sakai K."/>
            <person name="Shibata M."/>
            <person name="Shimokawa T."/>
            <person name="Song J."/>
            <person name="Takazaki Y."/>
            <person name="Terasawa K."/>
            <person name="Tsugane M."/>
            <person name="Tsuji K."/>
            <person name="Ueda S."/>
            <person name="Waki K."/>
            <person name="Yamagata H."/>
            <person name="Yamamoto M."/>
            <person name="Yamamoto S."/>
            <person name="Yamane H."/>
            <person name="Yoshiki S."/>
            <person name="Yoshihara R."/>
            <person name="Yukawa K."/>
            <person name="Zhong H."/>
            <person name="Yano M."/>
            <person name="Yuan Q."/>
            <person name="Ouyang S."/>
            <person name="Liu J."/>
            <person name="Jones K.M."/>
            <person name="Gansberger K."/>
            <person name="Moffat K."/>
            <person name="Hill J."/>
            <person name="Bera J."/>
            <person name="Fadrosh D."/>
            <person name="Jin S."/>
            <person name="Johri S."/>
            <person name="Kim M."/>
            <person name="Overton L."/>
            <person name="Reardon M."/>
            <person name="Tsitrin T."/>
            <person name="Vuong H."/>
            <person name="Weaver B."/>
            <person name="Ciecko A."/>
            <person name="Tallon L."/>
            <person name="Jackson J."/>
            <person name="Pai G."/>
            <person name="Aken S.V."/>
            <person name="Utterback T."/>
            <person name="Reidmuller S."/>
            <person name="Feldblyum T."/>
            <person name="Hsiao J."/>
            <person name="Zismann V."/>
            <person name="Iobst S."/>
            <person name="de Vazeille A.R."/>
            <person name="Buell C.R."/>
            <person name="Ying K."/>
            <person name="Li Y."/>
            <person name="Lu T."/>
            <person name="Huang Y."/>
            <person name="Zhao Q."/>
            <person name="Feng Q."/>
            <person name="Zhang L."/>
            <person name="Zhu J."/>
            <person name="Weng Q."/>
            <person name="Mu J."/>
            <person name="Lu Y."/>
            <person name="Fan D."/>
            <person name="Liu Y."/>
            <person name="Guan J."/>
            <person name="Zhang Y."/>
            <person name="Yu S."/>
            <person name="Liu X."/>
            <person name="Zhang Y."/>
            <person name="Hong G."/>
            <person name="Han B."/>
            <person name="Choisne N."/>
            <person name="Demange N."/>
            <person name="Orjeda G."/>
            <person name="Samain S."/>
            <person name="Cattolico L."/>
            <person name="Pelletier E."/>
            <person name="Couloux A."/>
            <person name="Segurens B."/>
            <person name="Wincker P."/>
            <person name="D'Hont A."/>
            <person name="Scarpelli C."/>
            <person name="Weissenbach J."/>
            <person name="Salanoubat M."/>
            <person name="Quetier F."/>
            <person name="Yu Y."/>
            <person name="Kim H.R."/>
            <person name="Rambo T."/>
            <person name="Currie J."/>
            <person name="Collura K."/>
            <person name="Luo M."/>
            <person name="Yang T."/>
            <person name="Ammiraju J.S.S."/>
            <person name="Engler F."/>
            <person name="Soderlund C."/>
            <person name="Wing R.A."/>
            <person name="Palmer L.E."/>
            <person name="de la Bastide M."/>
            <person name="Spiegel L."/>
            <person name="Nascimento L."/>
            <person name="Zutavern T."/>
            <person name="O'Shaughnessy A."/>
            <person name="Dike S."/>
            <person name="Dedhia N."/>
            <person name="Preston R."/>
            <person name="Balija V."/>
            <person name="McCombie W.R."/>
            <person name="Chow T."/>
            <person name="Chen H."/>
            <person name="Chung M."/>
            <person name="Chen C."/>
            <person name="Shaw J."/>
            <person name="Wu H."/>
            <person name="Hsiao K."/>
            <person name="Chao Y."/>
            <person name="Chu M."/>
            <person name="Cheng C."/>
            <person name="Hour A."/>
            <person name="Lee P."/>
            <person name="Lin S."/>
            <person name="Lin Y."/>
            <person name="Liou J."/>
            <person name="Liu S."/>
            <person name="Hsing Y."/>
            <person name="Raghuvanshi S."/>
            <person name="Mohanty A."/>
            <person name="Bharti A.K."/>
            <person name="Gaur A."/>
            <person name="Gupta V."/>
            <person name="Kumar D."/>
            <person name="Ravi V."/>
            <person name="Vij S."/>
            <person name="Kapur A."/>
            <person name="Khurana P."/>
            <person name="Khurana P."/>
            <person name="Khurana J.P."/>
            <person name="Tyagi A.K."/>
            <person name="Gaikwad K."/>
            <person name="Singh A."/>
            <person name="Dalal V."/>
            <person name="Srivastava S."/>
            <person name="Dixit A."/>
            <person name="Pal A.K."/>
            <person name="Ghazi I.A."/>
            <person name="Yadav M."/>
            <person name="Pandit A."/>
            <person name="Bhargava A."/>
            <person name="Sureshbabu K."/>
            <person name="Batra K."/>
            <person name="Sharma T.R."/>
            <person name="Mohapatra T."/>
            <person name="Singh N.K."/>
            <person name="Messing J."/>
            <person name="Nelson A.B."/>
            <person name="Fuks G."/>
            <person name="Kavchok S."/>
            <person name="Keizer G."/>
            <person name="Linton E."/>
            <person name="Llaca V."/>
            <person name="Song R."/>
            <person name="Tanyolac B."/>
            <person name="Young S."/>
            <person name="Ho-Il K."/>
            <person name="Hahn J.H."/>
            <person name="Sangsakoo G."/>
            <person name="Vanavichit A."/>
            <person name="de Mattos Luiz.A.T."/>
            <person name="Zimmer P.D."/>
            <person name="Malone G."/>
            <person name="Dellagostin O."/>
            <person name="de Oliveira A.C."/>
            <person name="Bevan M."/>
            <person name="Bancroft I."/>
            <person name="Minx P."/>
            <person name="Cordum H."/>
            <person name="Wilson R."/>
            <person name="Cheng Z."/>
            <person name="Jin W."/>
            <person name="Jiang J."/>
            <person name="Leong S.A."/>
            <person name="Iwama H."/>
            <person name="Gojobori T."/>
            <person name="Itoh T."/>
            <person name="Niimura Y."/>
            <person name="Fujii Y."/>
            <person name="Habara T."/>
            <person name="Sakai H."/>
            <person name="Sato Y."/>
            <person name="Wilson G."/>
            <person name="Kumar K."/>
            <person name="McCouch S."/>
            <person name="Juretic N."/>
            <person name="Hoen D."/>
            <person name="Wright S."/>
            <person name="Bruskiewich R."/>
            <person name="Bureau T."/>
            <person name="Miyao A."/>
            <person name="Hirochika H."/>
            <person name="Nishikawa T."/>
            <person name="Kadowaki K."/>
            <person name="Sugiura M."/>
            <person name="Burr B."/>
            <person name="Sasaki T."/>
        </authorList>
    </citation>
    <scope>NUCLEOTIDE SEQUENCE [LARGE SCALE GENOMIC DNA]</scope>
    <source>
        <strain evidence="3">cv. Nipponbare</strain>
    </source>
</reference>
<dbReference type="Proteomes" id="UP000059680">
    <property type="component" value="Chromosome 3"/>
</dbReference>
<dbReference type="eggNOG" id="ENOG502R65U">
    <property type="taxonomic scope" value="Eukaryota"/>
</dbReference>
<dbReference type="InParanoid" id="A0A0P0VU50"/>
<keyword evidence="3" id="KW-1185">Reference proteome</keyword>
<organism evidence="2 3">
    <name type="scientific">Oryza sativa subsp. japonica</name>
    <name type="common">Rice</name>
    <dbReference type="NCBI Taxonomy" id="39947"/>
    <lineage>
        <taxon>Eukaryota</taxon>
        <taxon>Viridiplantae</taxon>
        <taxon>Streptophyta</taxon>
        <taxon>Embryophyta</taxon>
        <taxon>Tracheophyta</taxon>
        <taxon>Spermatophyta</taxon>
        <taxon>Magnoliopsida</taxon>
        <taxon>Liliopsida</taxon>
        <taxon>Poales</taxon>
        <taxon>Poaceae</taxon>
        <taxon>BOP clade</taxon>
        <taxon>Oryzoideae</taxon>
        <taxon>Oryzeae</taxon>
        <taxon>Oryzinae</taxon>
        <taxon>Oryza</taxon>
        <taxon>Oryza sativa</taxon>
    </lineage>
</organism>
<gene>
    <name evidence="2" type="ordered locus">Os03g0183050</name>
    <name evidence="2" type="ORF">OSNPB_030183050</name>
</gene>
<evidence type="ECO:0000313" key="3">
    <source>
        <dbReference type="Proteomes" id="UP000059680"/>
    </source>
</evidence>
<dbReference type="EMBL" id="AP014959">
    <property type="protein sequence ID" value="BAS82644.1"/>
    <property type="molecule type" value="Genomic_DNA"/>
</dbReference>
<evidence type="ECO:0000256" key="1">
    <source>
        <dbReference type="SAM" id="MobiDB-lite"/>
    </source>
</evidence>
<reference evidence="2 3" key="2">
    <citation type="journal article" date="2013" name="Plant Cell Physiol.">
        <title>Rice Annotation Project Database (RAP-DB): an integrative and interactive database for rice genomics.</title>
        <authorList>
            <person name="Sakai H."/>
            <person name="Lee S.S."/>
            <person name="Tanaka T."/>
            <person name="Numa H."/>
            <person name="Kim J."/>
            <person name="Kawahara Y."/>
            <person name="Wakimoto H."/>
            <person name="Yang C.C."/>
            <person name="Iwamoto M."/>
            <person name="Abe T."/>
            <person name="Yamada Y."/>
            <person name="Muto A."/>
            <person name="Inokuchi H."/>
            <person name="Ikemura T."/>
            <person name="Matsumoto T."/>
            <person name="Sasaki T."/>
            <person name="Itoh T."/>
        </authorList>
    </citation>
    <scope>NUCLEOTIDE SEQUENCE [LARGE SCALE GENOMIC DNA]</scope>
    <source>
        <strain evidence="3">cv. Nipponbare</strain>
    </source>
</reference>
<evidence type="ECO:0000313" key="2">
    <source>
        <dbReference type="EMBL" id="BAS82644.1"/>
    </source>
</evidence>
<accession>A0A0P0VU50</accession>
<dbReference type="PaxDb" id="39947-A0A0P0VU50"/>